<dbReference type="PRINTS" id="PR01021">
    <property type="entry name" value="OMPADOMAIN"/>
</dbReference>
<feature type="compositionally biased region" description="Acidic residues" evidence="5">
    <location>
        <begin position="973"/>
        <end position="985"/>
    </location>
</feature>
<organism evidence="7 8">
    <name type="scientific">Maritalea mobilis</name>
    <dbReference type="NCBI Taxonomy" id="483324"/>
    <lineage>
        <taxon>Bacteria</taxon>
        <taxon>Pseudomonadati</taxon>
        <taxon>Pseudomonadota</taxon>
        <taxon>Alphaproteobacteria</taxon>
        <taxon>Hyphomicrobiales</taxon>
        <taxon>Devosiaceae</taxon>
        <taxon>Maritalea</taxon>
    </lineage>
</organism>
<proteinExistence type="predicted"/>
<feature type="compositionally biased region" description="Acidic residues" evidence="5">
    <location>
        <begin position="930"/>
        <end position="954"/>
    </location>
</feature>
<dbReference type="Pfam" id="PF00691">
    <property type="entry name" value="OmpA"/>
    <property type="match status" value="1"/>
</dbReference>
<feature type="compositionally biased region" description="Acidic residues" evidence="5">
    <location>
        <begin position="899"/>
        <end position="922"/>
    </location>
</feature>
<evidence type="ECO:0000256" key="3">
    <source>
        <dbReference type="ARBA" id="ARBA00023237"/>
    </source>
</evidence>
<feature type="region of interest" description="Disordered" evidence="5">
    <location>
        <begin position="890"/>
        <end position="1007"/>
    </location>
</feature>
<protein>
    <submittedName>
        <fullName evidence="7">Outer membrane protein OmpA-like peptidoglycan-associated protein</fullName>
    </submittedName>
</protein>
<dbReference type="Proteomes" id="UP000295391">
    <property type="component" value="Unassembled WGS sequence"/>
</dbReference>
<feature type="domain" description="OmpA-like" evidence="6">
    <location>
        <begin position="1131"/>
        <end position="1248"/>
    </location>
</feature>
<dbReference type="EMBL" id="SNYR01000001">
    <property type="protein sequence ID" value="TDQ66111.1"/>
    <property type="molecule type" value="Genomic_DNA"/>
</dbReference>
<comment type="caution">
    <text evidence="7">The sequence shown here is derived from an EMBL/GenBank/DDBJ whole genome shotgun (WGS) entry which is preliminary data.</text>
</comment>
<dbReference type="InterPro" id="IPR036737">
    <property type="entry name" value="OmpA-like_sf"/>
</dbReference>
<dbReference type="SUPFAM" id="SSF103088">
    <property type="entry name" value="OmpA-like"/>
    <property type="match status" value="1"/>
</dbReference>
<feature type="compositionally biased region" description="Low complexity" evidence="5">
    <location>
        <begin position="955"/>
        <end position="972"/>
    </location>
</feature>
<dbReference type="InterPro" id="IPR006665">
    <property type="entry name" value="OmpA-like"/>
</dbReference>
<keyword evidence="8" id="KW-1185">Reference proteome</keyword>
<evidence type="ECO:0000313" key="8">
    <source>
        <dbReference type="Proteomes" id="UP000295391"/>
    </source>
</evidence>
<dbReference type="AlphaFoldDB" id="A0A4R6VRR8"/>
<dbReference type="Gene3D" id="3.40.1520.20">
    <property type="match status" value="3"/>
</dbReference>
<evidence type="ECO:0000256" key="1">
    <source>
        <dbReference type="ARBA" id="ARBA00004442"/>
    </source>
</evidence>
<dbReference type="PANTHER" id="PTHR30329">
    <property type="entry name" value="STATOR ELEMENT OF FLAGELLAR MOTOR COMPLEX"/>
    <property type="match status" value="1"/>
</dbReference>
<dbReference type="RefSeq" id="WP_166638828.1">
    <property type="nucleotide sequence ID" value="NZ_SNYR01000001.1"/>
</dbReference>
<dbReference type="InterPro" id="IPR006664">
    <property type="entry name" value="OMP_bac"/>
</dbReference>
<evidence type="ECO:0000259" key="6">
    <source>
        <dbReference type="PROSITE" id="PS51123"/>
    </source>
</evidence>
<dbReference type="CDD" id="cd07185">
    <property type="entry name" value="OmpA_C-like"/>
    <property type="match status" value="1"/>
</dbReference>
<dbReference type="GO" id="GO:0009279">
    <property type="term" value="C:cell outer membrane"/>
    <property type="evidence" value="ECO:0007669"/>
    <property type="project" value="UniProtKB-SubCell"/>
</dbReference>
<dbReference type="PROSITE" id="PS51123">
    <property type="entry name" value="OMPA_2"/>
    <property type="match status" value="1"/>
</dbReference>
<dbReference type="Gene3D" id="3.30.1330.60">
    <property type="entry name" value="OmpA-like domain"/>
    <property type="match status" value="1"/>
</dbReference>
<evidence type="ECO:0000256" key="4">
    <source>
        <dbReference type="PROSITE-ProRule" id="PRU00473"/>
    </source>
</evidence>
<evidence type="ECO:0000256" key="2">
    <source>
        <dbReference type="ARBA" id="ARBA00023136"/>
    </source>
</evidence>
<keyword evidence="3" id="KW-0998">Cell outer membrane</keyword>
<evidence type="ECO:0000313" key="7">
    <source>
        <dbReference type="EMBL" id="TDQ66111.1"/>
    </source>
</evidence>
<keyword evidence="2 4" id="KW-0472">Membrane</keyword>
<dbReference type="InterPro" id="IPR050330">
    <property type="entry name" value="Bact_OuterMem_StrucFunc"/>
</dbReference>
<evidence type="ECO:0000256" key="5">
    <source>
        <dbReference type="SAM" id="MobiDB-lite"/>
    </source>
</evidence>
<reference evidence="7 8" key="1">
    <citation type="submission" date="2019-03" db="EMBL/GenBank/DDBJ databases">
        <title>Genomic Encyclopedia of Type Strains, Phase III (KMG-III): the genomes of soil and plant-associated and newly described type strains.</title>
        <authorList>
            <person name="Whitman W."/>
        </authorList>
    </citation>
    <scope>NUCLEOTIDE SEQUENCE [LARGE SCALE GENOMIC DNA]</scope>
    <source>
        <strain evidence="7 8">CGMCC 1.7002</strain>
    </source>
</reference>
<accession>A0A4R6VRR8</accession>
<dbReference type="PANTHER" id="PTHR30329:SF21">
    <property type="entry name" value="LIPOPROTEIN YIAD-RELATED"/>
    <property type="match status" value="1"/>
</dbReference>
<comment type="subcellular location">
    <subcellularLocation>
        <location evidence="1">Cell outer membrane</location>
    </subcellularLocation>
</comment>
<name>A0A4R6VRR8_9HYPH</name>
<sequence length="1249" mass="133669">MKWINVLVVGAVVALGGGMFAVSQNQNNMEQAIKAQLLQNPQLPVATWADISIEARDLTLNGVTTDKAELEKLISGLSAMPEIASISNNAKLAPLADPFEFNAQIEVGTVKLSGHMPSAQVQQDFLSQMPENVEAEFTLASGGPAAKDWRELLDYSTRLFDHFDQGEISARGLKVSFAGRAKNHESFRDLDLIANAGFPDNLKRGTAEIIPPYEEDFALKASVGGNGLVLDGFVPSSDTRAALKEQGADISNVLIASGAPENFERDINRLIQQLTLLNQGEFSISEAELNFTGHTDNFEVYDQVNVVLNAISRDQKNIDLPLPTVAPFTFSLAGTADAVKANGYIPAEMPEDLSTKIDLSETRAANGAPENFDEIAAWMGNSQAHLADNWALELQGNIVNVTGQAKTPEAYMDLLAHAAQPPAGVTIDLSNLDLAVAEPYIWTLDKSGSGKVQMAGYLPDSQLRQTIYAVLDTKADDTTLLAAGAPEDFGVMATLAAKTINIADSGQAIHDQLGWTTDVTARDLYNKNNILQLFSNEEIQPEQLGLQVAQLPPPLQDPYRFAVTKTADGARSFEGFVPSEAMLINLADQGTLELEIARGAPSQFEEFVALGNSVLSGLETGKLQLNGDKWTLEGTAESFEKKQGLLTQIEEAGLNSENWTIEINSPAQTISPYLFSAEKQLNGDLSASGFAPSQEIIDQWAQDFGWRAQLQVGAGASDQFMPRAAVGLEALKKLDAGRLSLVDGQWALIGRASSDDDLAEIVEILAPESEAFLVDVQILPPVEALSLQIKKSAEGVFEWSGYLSDKTYWDQSGDLPVNTENNLPERAEFNQMVALGIDALSMLNTGEVIHAGGQWSISGEAPDRAVLSAVKLILSNAPLGSFYTTLTVPAEPETATPDPEMEEPAAEEAAEVEAEEPQETEQNDQPQEPIVEDAEPIVEQDAEEAEATPVEEEAAPVVDEANDAETAPAEEVAAPEEVVEPEVEAETPAVDTNEEAMPAESEPEVEGVVESAEPFTTLLSKEAGAPLTISGNVPDATARYALELSAGEGAVLDDISTAEGAPERFLDQALTITQAFGALASGEASLNDGEWRVVGKVDSFDARDKALAALGRLPNAQITINTPPAHKLCNVNVEQVIAEQAILFESGSARITAGSRSVLEKIAAELANCPNSVVEVEGHTDADGDDLINLSLSVQRAETVVSELVEMGVNADRLYALGFGETLPIADNDTRAGKAQNRRIVFTVRPPLE</sequence>
<gene>
    <name evidence="7" type="ORF">ATL17_0096</name>
</gene>